<dbReference type="EMBL" id="AP027732">
    <property type="protein sequence ID" value="BDZ48258.1"/>
    <property type="molecule type" value="Genomic_DNA"/>
</dbReference>
<evidence type="ECO:0000313" key="1">
    <source>
        <dbReference type="EMBL" id="BDZ48258.1"/>
    </source>
</evidence>
<evidence type="ECO:0008006" key="3">
    <source>
        <dbReference type="Google" id="ProtNLM"/>
    </source>
</evidence>
<name>A0ABN6XVU1_9MICO</name>
<organism evidence="1 2">
    <name type="scientific">Frondihabitans sucicola</name>
    <dbReference type="NCBI Taxonomy" id="1268041"/>
    <lineage>
        <taxon>Bacteria</taxon>
        <taxon>Bacillati</taxon>
        <taxon>Actinomycetota</taxon>
        <taxon>Actinomycetes</taxon>
        <taxon>Micrococcales</taxon>
        <taxon>Microbacteriaceae</taxon>
        <taxon>Frondihabitans</taxon>
    </lineage>
</organism>
<proteinExistence type="predicted"/>
<gene>
    <name evidence="1" type="ORF">GCM10025867_04990</name>
</gene>
<dbReference type="Proteomes" id="UP001321486">
    <property type="component" value="Chromosome"/>
</dbReference>
<evidence type="ECO:0000313" key="2">
    <source>
        <dbReference type="Proteomes" id="UP001321486"/>
    </source>
</evidence>
<reference evidence="2" key="1">
    <citation type="journal article" date="2019" name="Int. J. Syst. Evol. Microbiol.">
        <title>The Global Catalogue of Microorganisms (GCM) 10K type strain sequencing project: providing services to taxonomists for standard genome sequencing and annotation.</title>
        <authorList>
            <consortium name="The Broad Institute Genomics Platform"/>
            <consortium name="The Broad Institute Genome Sequencing Center for Infectious Disease"/>
            <person name="Wu L."/>
            <person name="Ma J."/>
        </authorList>
    </citation>
    <scope>NUCLEOTIDE SEQUENCE [LARGE SCALE GENOMIC DNA]</scope>
    <source>
        <strain evidence="2">NBRC 108728</strain>
    </source>
</reference>
<sequence length="222" mass="25150">MNVGEEIQGQPEPLEAVLAAASRASASLTIPVRMIDLHREVAPSRRQQALRWGAFLLIYGPLERFYNEVLESKESTRTLPLNPDKLRDRALELHQVHLFNSKWSLRTRVPSPQGWGRSRWVLYESTTQIRRYLGDMKSLRDHLSHGGDPCSATNTSGSLWKVKDGWSMRLMGVEGFLQAACDLMEQTIIAFGGSRQMIEWPVPVRSGLSAEPMPVLRRSTRL</sequence>
<accession>A0ABN6XVU1</accession>
<keyword evidence="2" id="KW-1185">Reference proteome</keyword>
<protein>
    <recommendedName>
        <fullName evidence="3">RiboL-PSP-HEPN domain-containing protein</fullName>
    </recommendedName>
</protein>